<keyword evidence="3" id="KW-1185">Reference proteome</keyword>
<evidence type="ECO:0000313" key="2">
    <source>
        <dbReference type="EMBL" id="RGE41341.1"/>
    </source>
</evidence>
<name>A0A373FAX7_COMTE</name>
<dbReference type="AlphaFoldDB" id="A0A373FAX7"/>
<proteinExistence type="predicted"/>
<reference evidence="2 3" key="1">
    <citation type="submission" date="2018-08" db="EMBL/GenBank/DDBJ databases">
        <title>Comamonas testosteroni strain SWCO2.</title>
        <authorList>
            <person name="Jiang N."/>
            <person name="Zhang X.Z."/>
        </authorList>
    </citation>
    <scope>NUCLEOTIDE SEQUENCE [LARGE SCALE GENOMIC DNA]</scope>
    <source>
        <strain evidence="2 3">SWCO2</strain>
    </source>
</reference>
<accession>A0A373FAX7</accession>
<gene>
    <name evidence="2" type="ORF">DZC30_18710</name>
</gene>
<dbReference type="EMBL" id="QURR01000029">
    <property type="protein sequence ID" value="RGE41341.1"/>
    <property type="molecule type" value="Genomic_DNA"/>
</dbReference>
<evidence type="ECO:0000313" key="3">
    <source>
        <dbReference type="Proteomes" id="UP000261948"/>
    </source>
</evidence>
<dbReference type="Proteomes" id="UP000261948">
    <property type="component" value="Unassembled WGS sequence"/>
</dbReference>
<evidence type="ECO:0000256" key="1">
    <source>
        <dbReference type="SAM" id="Phobius"/>
    </source>
</evidence>
<protein>
    <submittedName>
        <fullName evidence="2">Uncharacterized protein</fullName>
    </submittedName>
</protein>
<keyword evidence="1" id="KW-1133">Transmembrane helix</keyword>
<feature type="transmembrane region" description="Helical" evidence="1">
    <location>
        <begin position="12"/>
        <end position="38"/>
    </location>
</feature>
<comment type="caution">
    <text evidence="2">The sequence shown here is derived from an EMBL/GenBank/DDBJ whole genome shotgun (WGS) entry which is preliminary data.</text>
</comment>
<sequence>MDHIKTQLKKSFWRFIKFIGWTFVVMALISGGLTYLALQPGNIEKYNAYIQTLAEKYPEIQAEVIDEPSQAARME</sequence>
<keyword evidence="1" id="KW-0472">Membrane</keyword>
<keyword evidence="1" id="KW-0812">Transmembrane</keyword>
<organism evidence="2 3">
    <name type="scientific">Comamonas testosteroni</name>
    <name type="common">Pseudomonas testosteroni</name>
    <dbReference type="NCBI Taxonomy" id="285"/>
    <lineage>
        <taxon>Bacteria</taxon>
        <taxon>Pseudomonadati</taxon>
        <taxon>Pseudomonadota</taxon>
        <taxon>Betaproteobacteria</taxon>
        <taxon>Burkholderiales</taxon>
        <taxon>Comamonadaceae</taxon>
        <taxon>Comamonas</taxon>
    </lineage>
</organism>